<evidence type="ECO:0000256" key="1">
    <source>
        <dbReference type="SAM" id="MobiDB-lite"/>
    </source>
</evidence>
<dbReference type="Proteomes" id="UP000053958">
    <property type="component" value="Unassembled WGS sequence"/>
</dbReference>
<dbReference type="EMBL" id="LASV01000181">
    <property type="protein sequence ID" value="KKA21527.1"/>
    <property type="molecule type" value="Genomic_DNA"/>
</dbReference>
<gene>
    <name evidence="2" type="ORF">T310_4444</name>
</gene>
<protein>
    <submittedName>
        <fullName evidence="2">Uncharacterized protein</fullName>
    </submittedName>
</protein>
<sequence>MQNTILLQQEIHQLCTENQRRKRKREAPRYFIQAGGSLTGAEGQQKARELEQLQESSQQPWRPPRCIKYIEFCYAKKLYLQALLGTFSRGWGGSSVSDYVKFSLLVNKFRIGLYYIVYNLKNLRISSLRKSYIKIL</sequence>
<evidence type="ECO:0000313" key="2">
    <source>
        <dbReference type="EMBL" id="KKA21527.1"/>
    </source>
</evidence>
<accession>A0A0F4YTA9</accession>
<proteinExistence type="predicted"/>
<reference evidence="2 3" key="1">
    <citation type="submission" date="2015-04" db="EMBL/GenBank/DDBJ databases">
        <authorList>
            <person name="Heijne W.H."/>
            <person name="Fedorova N.D."/>
            <person name="Nierman W.C."/>
            <person name="Vollebregt A.W."/>
            <person name="Zhao Z."/>
            <person name="Wu L."/>
            <person name="Kumar M."/>
            <person name="Stam H."/>
            <person name="van den Berg M.A."/>
            <person name="Pel H.J."/>
        </authorList>
    </citation>
    <scope>NUCLEOTIDE SEQUENCE [LARGE SCALE GENOMIC DNA]</scope>
    <source>
        <strain evidence="2 3">CBS 393.64</strain>
    </source>
</reference>
<dbReference type="OrthoDB" id="10592234at2759"/>
<evidence type="ECO:0000313" key="3">
    <source>
        <dbReference type="Proteomes" id="UP000053958"/>
    </source>
</evidence>
<name>A0A0F4YTA9_RASE3</name>
<comment type="caution">
    <text evidence="2">The sequence shown here is derived from an EMBL/GenBank/DDBJ whole genome shotgun (WGS) entry which is preliminary data.</text>
</comment>
<dbReference type="STRING" id="1408163.A0A0F4YTA9"/>
<dbReference type="RefSeq" id="XP_013328139.1">
    <property type="nucleotide sequence ID" value="XM_013472685.1"/>
</dbReference>
<organism evidence="2 3">
    <name type="scientific">Rasamsonia emersonii (strain ATCC 16479 / CBS 393.64 / IMI 116815)</name>
    <dbReference type="NCBI Taxonomy" id="1408163"/>
    <lineage>
        <taxon>Eukaryota</taxon>
        <taxon>Fungi</taxon>
        <taxon>Dikarya</taxon>
        <taxon>Ascomycota</taxon>
        <taxon>Pezizomycotina</taxon>
        <taxon>Eurotiomycetes</taxon>
        <taxon>Eurotiomycetidae</taxon>
        <taxon>Eurotiales</taxon>
        <taxon>Trichocomaceae</taxon>
        <taxon>Rasamsonia</taxon>
    </lineage>
</organism>
<keyword evidence="3" id="KW-1185">Reference proteome</keyword>
<dbReference type="AlphaFoldDB" id="A0A0F4YTA9"/>
<dbReference type="GeneID" id="25316792"/>
<feature type="region of interest" description="Disordered" evidence="1">
    <location>
        <begin position="36"/>
        <end position="60"/>
    </location>
</feature>